<dbReference type="Proteomes" id="UP000676079">
    <property type="component" value="Chromosome"/>
</dbReference>
<dbReference type="PROSITE" id="PS50977">
    <property type="entry name" value="HTH_TETR_2"/>
    <property type="match status" value="1"/>
</dbReference>
<dbReference type="Pfam" id="PF00440">
    <property type="entry name" value="TetR_N"/>
    <property type="match status" value="1"/>
</dbReference>
<dbReference type="InterPro" id="IPR036271">
    <property type="entry name" value="Tet_transcr_reg_TetR-rel_C_sf"/>
</dbReference>
<proteinExistence type="predicted"/>
<sequence>MPRNTLTKPQIVRAAIDLLDEEGLDGLNMRALGRRLGAAPTAVYWHVENKDELMLLAGDHVWEEIPLPAAEPADWHAAARALATDLYAMFGRHPWLVQAFGSHLLYGPNKSRYDDRCLAVYEAAGLTAPEADLAAAAVFTYVLGNTLGAAATASLSRRIRVRGGDPEQEIPRAVEQATAVAREFPRLRERVDSPAAAYNAAPDSAFSHGLALLLDGIGAKAVR</sequence>
<protein>
    <submittedName>
        <fullName evidence="6">TetR/AcrR family transcriptional regulator C-terminal domain-containing protein</fullName>
    </submittedName>
</protein>
<keyword evidence="2 4" id="KW-0238">DNA-binding</keyword>
<dbReference type="Pfam" id="PF02909">
    <property type="entry name" value="TetR_C_1"/>
    <property type="match status" value="1"/>
</dbReference>
<dbReference type="EMBL" id="CP074133">
    <property type="protein sequence ID" value="QUX21942.1"/>
    <property type="molecule type" value="Genomic_DNA"/>
</dbReference>
<keyword evidence="7" id="KW-1185">Reference proteome</keyword>
<evidence type="ECO:0000256" key="3">
    <source>
        <dbReference type="ARBA" id="ARBA00023163"/>
    </source>
</evidence>
<dbReference type="PANTHER" id="PTHR30055:SF151">
    <property type="entry name" value="TRANSCRIPTIONAL REGULATORY PROTEIN"/>
    <property type="match status" value="1"/>
</dbReference>
<evidence type="ECO:0000259" key="5">
    <source>
        <dbReference type="PROSITE" id="PS50977"/>
    </source>
</evidence>
<evidence type="ECO:0000256" key="4">
    <source>
        <dbReference type="PROSITE-ProRule" id="PRU00335"/>
    </source>
</evidence>
<dbReference type="Gene3D" id="1.10.10.60">
    <property type="entry name" value="Homeodomain-like"/>
    <property type="match status" value="1"/>
</dbReference>
<gene>
    <name evidence="6" type="ORF">KGD84_26835</name>
</gene>
<reference evidence="6 7" key="1">
    <citation type="submission" date="2021-05" db="EMBL/GenBank/DDBJ databases">
        <title>Direct Submission.</title>
        <authorList>
            <person name="Li K."/>
            <person name="Gao J."/>
        </authorList>
    </citation>
    <scope>NUCLEOTIDE SEQUENCE [LARGE SCALE GENOMIC DNA]</scope>
    <source>
        <strain evidence="6 7">Mg02</strain>
    </source>
</reference>
<dbReference type="InterPro" id="IPR001647">
    <property type="entry name" value="HTH_TetR"/>
</dbReference>
<evidence type="ECO:0000256" key="1">
    <source>
        <dbReference type="ARBA" id="ARBA00023015"/>
    </source>
</evidence>
<dbReference type="Gene3D" id="1.10.357.10">
    <property type="entry name" value="Tetracycline Repressor, domain 2"/>
    <property type="match status" value="1"/>
</dbReference>
<evidence type="ECO:0000256" key="2">
    <source>
        <dbReference type="ARBA" id="ARBA00023125"/>
    </source>
</evidence>
<feature type="domain" description="HTH tetR-type" evidence="5">
    <location>
        <begin position="5"/>
        <end position="65"/>
    </location>
</feature>
<evidence type="ECO:0000313" key="7">
    <source>
        <dbReference type="Proteomes" id="UP000676079"/>
    </source>
</evidence>
<dbReference type="SUPFAM" id="SSF48498">
    <property type="entry name" value="Tetracyclin repressor-like, C-terminal domain"/>
    <property type="match status" value="1"/>
</dbReference>
<keyword evidence="3" id="KW-0804">Transcription</keyword>
<evidence type="ECO:0000313" key="6">
    <source>
        <dbReference type="EMBL" id="QUX21942.1"/>
    </source>
</evidence>
<dbReference type="PANTHER" id="PTHR30055">
    <property type="entry name" value="HTH-TYPE TRANSCRIPTIONAL REGULATOR RUTR"/>
    <property type="match status" value="1"/>
</dbReference>
<dbReference type="InterPro" id="IPR050109">
    <property type="entry name" value="HTH-type_TetR-like_transc_reg"/>
</dbReference>
<feature type="DNA-binding region" description="H-T-H motif" evidence="4">
    <location>
        <begin position="28"/>
        <end position="47"/>
    </location>
</feature>
<dbReference type="InterPro" id="IPR004111">
    <property type="entry name" value="Repressor_TetR_C"/>
</dbReference>
<dbReference type="SUPFAM" id="SSF46689">
    <property type="entry name" value="Homeodomain-like"/>
    <property type="match status" value="1"/>
</dbReference>
<keyword evidence="1" id="KW-0805">Transcription regulation</keyword>
<name>A0ABX8BIV2_9ACTN</name>
<dbReference type="RefSeq" id="WP_220563164.1">
    <property type="nucleotide sequence ID" value="NZ_CP074133.1"/>
</dbReference>
<organism evidence="6 7">
    <name type="scientific">Nocardiopsis changdeensis</name>
    <dbReference type="NCBI Taxonomy" id="2831969"/>
    <lineage>
        <taxon>Bacteria</taxon>
        <taxon>Bacillati</taxon>
        <taxon>Actinomycetota</taxon>
        <taxon>Actinomycetes</taxon>
        <taxon>Streptosporangiales</taxon>
        <taxon>Nocardiopsidaceae</taxon>
        <taxon>Nocardiopsis</taxon>
    </lineage>
</organism>
<dbReference type="InterPro" id="IPR009057">
    <property type="entry name" value="Homeodomain-like_sf"/>
</dbReference>
<accession>A0ABX8BIV2</accession>
<dbReference type="PRINTS" id="PR00455">
    <property type="entry name" value="HTHTETR"/>
</dbReference>